<reference evidence="2" key="1">
    <citation type="journal article" date="2023" name="bioRxiv">
        <title>Complete genome of the Medicago anthracnose fungus, Colletotrichum destructivum, reveals a mini-chromosome-like region within a core chromosome.</title>
        <authorList>
            <person name="Lapalu N."/>
            <person name="Simon A."/>
            <person name="Lu A."/>
            <person name="Plaumann P.-L."/>
            <person name="Amselem J."/>
            <person name="Pigne S."/>
            <person name="Auger A."/>
            <person name="Koch C."/>
            <person name="Dallery J.-F."/>
            <person name="O'Connell R.J."/>
        </authorList>
    </citation>
    <scope>NUCLEOTIDE SEQUENCE [LARGE SCALE GENOMIC DNA]</scope>
    <source>
        <strain evidence="2">CBS 520.97</strain>
    </source>
</reference>
<keyword evidence="2" id="KW-1185">Reference proteome</keyword>
<gene>
    <name evidence="1" type="ORF">CDEST_15587</name>
</gene>
<evidence type="ECO:0000313" key="1">
    <source>
        <dbReference type="EMBL" id="WQF90573.1"/>
    </source>
</evidence>
<dbReference type="EMBL" id="CP137316">
    <property type="protein sequence ID" value="WQF90573.1"/>
    <property type="molecule type" value="Genomic_DNA"/>
</dbReference>
<dbReference type="Proteomes" id="UP001322277">
    <property type="component" value="Chromosome 12"/>
</dbReference>
<organism evidence="1 2">
    <name type="scientific">Colletotrichum destructivum</name>
    <dbReference type="NCBI Taxonomy" id="34406"/>
    <lineage>
        <taxon>Eukaryota</taxon>
        <taxon>Fungi</taxon>
        <taxon>Dikarya</taxon>
        <taxon>Ascomycota</taxon>
        <taxon>Pezizomycotina</taxon>
        <taxon>Sordariomycetes</taxon>
        <taxon>Hypocreomycetidae</taxon>
        <taxon>Glomerellales</taxon>
        <taxon>Glomerellaceae</taxon>
        <taxon>Colletotrichum</taxon>
        <taxon>Colletotrichum destructivum species complex</taxon>
    </lineage>
</organism>
<dbReference type="GeneID" id="87952086"/>
<dbReference type="KEGG" id="cdet:87952086"/>
<accession>A0AAX4J5B4</accession>
<protein>
    <recommendedName>
        <fullName evidence="3">Nuclear pore protein</fullName>
    </recommendedName>
</protein>
<dbReference type="AlphaFoldDB" id="A0AAX4J5B4"/>
<evidence type="ECO:0008006" key="3">
    <source>
        <dbReference type="Google" id="ProtNLM"/>
    </source>
</evidence>
<name>A0AAX4J5B4_9PEZI</name>
<proteinExistence type="predicted"/>
<evidence type="ECO:0000313" key="2">
    <source>
        <dbReference type="Proteomes" id="UP001322277"/>
    </source>
</evidence>
<dbReference type="RefSeq" id="XP_062787793.1">
    <property type="nucleotide sequence ID" value="XM_062931742.1"/>
</dbReference>
<sequence length="408" mass="45012">MAGMEPIEGTEEAFTSNDNDNLTEWITRTIDLADGCGDVKIILRYGPRKKNKLQELLVSSDAMARASPVWRKMFTGGWAETKADRPLVLDHTEDSYKAVVTIMNIIHLRFSDVPPTVTLAGLKAIATFTDQRMATALVVPWIERWLSHLSGSVDTVGCETEWLWIAWEFGLAAVFDRISRRLAYGAPVPVAEPSPPPSTFGNFGRTGARAFSPAAEEHGDVFNDVNFDNLPPEVEDVVKGARLAMVGRMLTEVYDYFDALLQWTGSPKACDGVPAARLDCAHSEADCIRLQIGSLFPVLNSLGLWPKSTPGDVLMSPAHLRTTLLGIRLSDCNNNGFRGLKKESRSPCNNPTSAVCGNFDETLDRIKHMPLQHQQIANEMQLNHLQAQHAKVGLECAFAPHAIFKRSQ</sequence>